<proteinExistence type="predicted"/>
<sequence>MGFLNYRQIEKEFLDYRNKDLWIFLSSKYEIGVNDDYRFYKLDYLDDLNPVYILTDKFYNKSLFTHELLHLELRSLEFDASKSLPKSILLMSNEVERIRSQISYNLVNNAEHIIFIDRYLELGFALQDFVADYHTSNYPESFFEQFNFLKYNPQLENLYSLFFLSSYVTMFSESKNQLNRQNEMSKLFEVNSDLYYKCESIGSLIENLNPYENRQAQVQLNNAFKKYLKD</sequence>
<accession>A0ABR7YHY2</accession>
<evidence type="ECO:0000313" key="2">
    <source>
        <dbReference type="Proteomes" id="UP000651271"/>
    </source>
</evidence>
<dbReference type="RefSeq" id="WP_190302897.1">
    <property type="nucleotide sequence ID" value="NZ_JACOIJ010000043.1"/>
</dbReference>
<reference evidence="1 2" key="1">
    <citation type="submission" date="2020-08" db="EMBL/GenBank/DDBJ databases">
        <title>Sphingobacterium sp. DN04309 isolated from aquaculture water.</title>
        <authorList>
            <person name="Zhang M."/>
        </authorList>
    </citation>
    <scope>NUCLEOTIDE SEQUENCE [LARGE SCALE GENOMIC DNA]</scope>
    <source>
        <strain evidence="1 2">DN04309</strain>
    </source>
</reference>
<dbReference type="Proteomes" id="UP000651271">
    <property type="component" value="Unassembled WGS sequence"/>
</dbReference>
<dbReference type="EMBL" id="JACOIJ010000043">
    <property type="protein sequence ID" value="MBD1430897.1"/>
    <property type="molecule type" value="Genomic_DNA"/>
</dbReference>
<name>A0ABR7YHY2_9SPHI</name>
<comment type="caution">
    <text evidence="1">The sequence shown here is derived from an EMBL/GenBank/DDBJ whole genome shotgun (WGS) entry which is preliminary data.</text>
</comment>
<keyword evidence="2" id="KW-1185">Reference proteome</keyword>
<gene>
    <name evidence="1" type="ORF">H8B04_15265</name>
</gene>
<evidence type="ECO:0000313" key="1">
    <source>
        <dbReference type="EMBL" id="MBD1430897.1"/>
    </source>
</evidence>
<evidence type="ECO:0008006" key="3">
    <source>
        <dbReference type="Google" id="ProtNLM"/>
    </source>
</evidence>
<protein>
    <recommendedName>
        <fullName evidence="3">IrrE N-terminal-like domain-containing protein</fullName>
    </recommendedName>
</protein>
<organism evidence="1 2">
    <name type="scientific">Sphingobacterium litopenaei</name>
    <dbReference type="NCBI Taxonomy" id="2763500"/>
    <lineage>
        <taxon>Bacteria</taxon>
        <taxon>Pseudomonadati</taxon>
        <taxon>Bacteroidota</taxon>
        <taxon>Sphingobacteriia</taxon>
        <taxon>Sphingobacteriales</taxon>
        <taxon>Sphingobacteriaceae</taxon>
        <taxon>Sphingobacterium</taxon>
    </lineage>
</organism>